<feature type="binding site" evidence="1">
    <location>
        <position position="5"/>
    </location>
    <ligand>
        <name>Zn(2+)</name>
        <dbReference type="ChEBI" id="CHEBI:29105"/>
    </ligand>
</feature>
<accession>A0A0U2LZA3</accession>
<keyword evidence="3" id="KW-1185">Reference proteome</keyword>
<dbReference type="InterPro" id="IPR005019">
    <property type="entry name" value="Adenine_glyco"/>
</dbReference>
<sequence>MKHYHDTIWGVPLYEDQRLFRKLILDINQAGLSWQTILNKENSFDAAFDGFDLKKVANYDEKKIEELMGNPGIIRNRRKIEATIHNAQKVIEIQNEFGSFSDYLWNFNDHNVLIHSYQTQEEIPTTNDLSDRITKDLKKRGVKFVGSTIIYAFLEAVGIINDHVETCFRYEELTQK</sequence>
<dbReference type="PANTHER" id="PTHR30037">
    <property type="entry name" value="DNA-3-METHYLADENINE GLYCOSYLASE 1"/>
    <property type="match status" value="1"/>
</dbReference>
<dbReference type="EMBL" id="CP013655">
    <property type="protein sequence ID" value="ALS38821.1"/>
    <property type="molecule type" value="Genomic_DNA"/>
</dbReference>
<dbReference type="Gene3D" id="1.10.340.30">
    <property type="entry name" value="Hypothetical protein, domain 2"/>
    <property type="match status" value="1"/>
</dbReference>
<evidence type="ECO:0000313" key="3">
    <source>
        <dbReference type="Proteomes" id="UP000067523"/>
    </source>
</evidence>
<dbReference type="Proteomes" id="UP000067523">
    <property type="component" value="Chromosome"/>
</dbReference>
<dbReference type="GO" id="GO:0006284">
    <property type="term" value="P:base-excision repair"/>
    <property type="evidence" value="ECO:0007669"/>
    <property type="project" value="InterPro"/>
</dbReference>
<keyword evidence="1" id="KW-0862">Zinc</keyword>
<organism evidence="2 3">
    <name type="scientific">Enterococcus rotai</name>
    <dbReference type="NCBI Taxonomy" id="118060"/>
    <lineage>
        <taxon>Bacteria</taxon>
        <taxon>Bacillati</taxon>
        <taxon>Bacillota</taxon>
        <taxon>Bacilli</taxon>
        <taxon>Lactobacillales</taxon>
        <taxon>Enterococcaceae</taxon>
        <taxon>Enterococcus</taxon>
    </lineage>
</organism>
<dbReference type="GO" id="GO:0008725">
    <property type="term" value="F:DNA-3-methyladenine glycosylase activity"/>
    <property type="evidence" value="ECO:0007669"/>
    <property type="project" value="InterPro"/>
</dbReference>
<evidence type="ECO:0000256" key="1">
    <source>
        <dbReference type="PIRSR" id="PIRSR605019-1"/>
    </source>
</evidence>
<evidence type="ECO:0000313" key="2">
    <source>
        <dbReference type="EMBL" id="ALS38821.1"/>
    </source>
</evidence>
<dbReference type="GO" id="GO:0046872">
    <property type="term" value="F:metal ion binding"/>
    <property type="evidence" value="ECO:0007669"/>
    <property type="project" value="UniProtKB-KW"/>
</dbReference>
<dbReference type="InterPro" id="IPR052891">
    <property type="entry name" value="DNA-3mA_glycosylase"/>
</dbReference>
<dbReference type="STRING" id="118060.ATZ35_12790"/>
<dbReference type="InterPro" id="IPR011257">
    <property type="entry name" value="DNA_glycosylase"/>
</dbReference>
<dbReference type="AlphaFoldDB" id="A0A0U2LZA3"/>
<feature type="binding site" evidence="1">
    <location>
        <position position="167"/>
    </location>
    <ligand>
        <name>Zn(2+)</name>
        <dbReference type="ChEBI" id="CHEBI:29105"/>
    </ligand>
</feature>
<protein>
    <submittedName>
        <fullName evidence="2">3-methyladenine DNA glycosylase</fullName>
    </submittedName>
</protein>
<proteinExistence type="predicted"/>
<keyword evidence="1" id="KW-0479">Metal-binding</keyword>
<gene>
    <name evidence="2" type="ORF">ATZ35_12790</name>
</gene>
<dbReference type="SUPFAM" id="SSF48150">
    <property type="entry name" value="DNA-glycosylase"/>
    <property type="match status" value="1"/>
</dbReference>
<dbReference type="Pfam" id="PF03352">
    <property type="entry name" value="Adenine_glyco"/>
    <property type="match status" value="1"/>
</dbReference>
<reference evidence="3" key="1">
    <citation type="submission" date="2015-12" db="EMBL/GenBank/DDBJ databases">
        <authorList>
            <person name="Lauer A."/>
            <person name="Humrighouse B."/>
            <person name="Loparev V."/>
            <person name="Shewmaker P.L."/>
            <person name="Whitney A.M."/>
            <person name="McLaughlin R.W."/>
        </authorList>
    </citation>
    <scope>NUCLEOTIDE SEQUENCE [LARGE SCALE GENOMIC DNA]</scope>
    <source>
        <strain evidence="3">LMG 26678</strain>
    </source>
</reference>
<dbReference type="KEGG" id="erx:ATZ35_12790"/>
<dbReference type="PANTHER" id="PTHR30037:SF4">
    <property type="entry name" value="DNA-3-METHYLADENINE GLYCOSYLASE I"/>
    <property type="match status" value="1"/>
</dbReference>
<name>A0A0U2LZA3_9ENTE</name>
<feature type="binding site" evidence="1">
    <location>
        <position position="163"/>
    </location>
    <ligand>
        <name>Zn(2+)</name>
        <dbReference type="ChEBI" id="CHEBI:29105"/>
    </ligand>
</feature>